<dbReference type="AlphaFoldDB" id="A0AAE8MR04"/>
<reference evidence="2" key="1">
    <citation type="submission" date="2018-03" db="EMBL/GenBank/DDBJ databases">
        <authorList>
            <person name="Guldener U."/>
        </authorList>
    </citation>
    <scope>NUCLEOTIDE SEQUENCE</scope>
</reference>
<evidence type="ECO:0000313" key="2">
    <source>
        <dbReference type="EMBL" id="SPN98456.1"/>
    </source>
</evidence>
<dbReference type="EMBL" id="ONZQ02000002">
    <property type="protein sequence ID" value="SPN98456.1"/>
    <property type="molecule type" value="Genomic_DNA"/>
</dbReference>
<dbReference type="PANTHER" id="PTHR11799">
    <property type="entry name" value="PARAOXONASE"/>
    <property type="match status" value="1"/>
</dbReference>
<proteinExistence type="predicted"/>
<dbReference type="Proteomes" id="UP001187682">
    <property type="component" value="Unassembled WGS sequence"/>
</dbReference>
<feature type="signal peptide" evidence="1">
    <location>
        <begin position="1"/>
        <end position="24"/>
    </location>
</feature>
<gene>
    <name evidence="2" type="ORF">DNG_01500</name>
</gene>
<accession>A0AAE8MR04</accession>
<dbReference type="Gene3D" id="2.120.10.30">
    <property type="entry name" value="TolB, C-terminal domain"/>
    <property type="match status" value="1"/>
</dbReference>
<keyword evidence="3" id="KW-1185">Reference proteome</keyword>
<dbReference type="PANTHER" id="PTHR11799:SF20">
    <property type="entry name" value="SMP-30_GLUCONOLACTONASE_LRE-LIKE REGION DOMAIN-CONTAINING PROTEIN"/>
    <property type="match status" value="1"/>
</dbReference>
<dbReference type="InterPro" id="IPR011042">
    <property type="entry name" value="6-blade_b-propeller_TolB-like"/>
</dbReference>
<dbReference type="SUPFAM" id="SSF63829">
    <property type="entry name" value="Calcium-dependent phosphotriesterase"/>
    <property type="match status" value="1"/>
</dbReference>
<evidence type="ECO:0000313" key="3">
    <source>
        <dbReference type="Proteomes" id="UP001187682"/>
    </source>
</evidence>
<comment type="caution">
    <text evidence="2">The sequence shown here is derived from an EMBL/GenBank/DDBJ whole genome shotgun (WGS) entry which is preliminary data.</text>
</comment>
<dbReference type="InterPro" id="IPR051288">
    <property type="entry name" value="Serum_paraoxonase/arylesterase"/>
</dbReference>
<evidence type="ECO:0000256" key="1">
    <source>
        <dbReference type="SAM" id="SignalP"/>
    </source>
</evidence>
<name>A0AAE8MR04_9PEZI</name>
<protein>
    <submittedName>
        <fullName evidence="2">Related to serum paraoxonase/arylesterase</fullName>
    </submittedName>
</protein>
<sequence length="405" mass="43681">MAGLLLKLGLSLVVLLAVSFQVLLKEMVWLGFGIGKDIQPLSDFPYDCRRIDDDPRLQACEDMWLSEKTRVLYLACSDSIARTRWLPNNHNWNLTGRSQRDAIIALQIDAPAGKSFEYKVLQTPGYAGTLGDGLLDLTGLTGIDIEGEDRVELLVVNSRPSIDSATGLLFPDQAAVGGNSTVELFEVRGPRAEGMTHVHTFADASVTTPNNVALAGGNSREFYTTNDHGPYKVGLKSHLNMLIGSGEVAFCSLGKGCKRVSKGHKFPNGLAQHGGSLYVPGSAVGGVQVFRIGEDGDLTKIEDIPIDYGLDNLSVDANGDLYLAAFPKGVEIFKAFADPFNARPPSTVIRIRKGDDGKHTWEKVLEDAHGEALPGSTTALHDAKTGRLFLSSVISPFITVCEPRS</sequence>
<keyword evidence="1" id="KW-0732">Signal</keyword>
<feature type="chain" id="PRO_5042014417" evidence="1">
    <location>
        <begin position="25"/>
        <end position="405"/>
    </location>
</feature>
<organism evidence="2 3">
    <name type="scientific">Cephalotrichum gorgonifer</name>
    <dbReference type="NCBI Taxonomy" id="2041049"/>
    <lineage>
        <taxon>Eukaryota</taxon>
        <taxon>Fungi</taxon>
        <taxon>Dikarya</taxon>
        <taxon>Ascomycota</taxon>
        <taxon>Pezizomycotina</taxon>
        <taxon>Sordariomycetes</taxon>
        <taxon>Hypocreomycetidae</taxon>
        <taxon>Microascales</taxon>
        <taxon>Microascaceae</taxon>
        <taxon>Cephalotrichum</taxon>
    </lineage>
</organism>